<protein>
    <submittedName>
        <fullName evidence="3">Uncharacterized protein</fullName>
    </submittedName>
</protein>
<keyword evidence="1" id="KW-0175">Coiled coil</keyword>
<keyword evidence="2" id="KW-0812">Transmembrane</keyword>
<evidence type="ECO:0000256" key="1">
    <source>
        <dbReference type="SAM" id="Coils"/>
    </source>
</evidence>
<keyword evidence="2" id="KW-1133">Transmembrane helix</keyword>
<name>A0A133V709_9EURY</name>
<dbReference type="EMBL" id="LHXX01000022">
    <property type="protein sequence ID" value="KXB02186.1"/>
    <property type="molecule type" value="Genomic_DNA"/>
</dbReference>
<feature type="coiled-coil region" evidence="1">
    <location>
        <begin position="138"/>
        <end position="175"/>
    </location>
</feature>
<evidence type="ECO:0000313" key="3">
    <source>
        <dbReference type="EMBL" id="KXB02186.1"/>
    </source>
</evidence>
<feature type="transmembrane region" description="Helical" evidence="2">
    <location>
        <begin position="30"/>
        <end position="48"/>
    </location>
</feature>
<organism evidence="3 4">
    <name type="scientific">candidate division MSBL1 archaeon SCGC-AAA261D19</name>
    <dbReference type="NCBI Taxonomy" id="1698273"/>
    <lineage>
        <taxon>Archaea</taxon>
        <taxon>Methanobacteriati</taxon>
        <taxon>Methanobacteriota</taxon>
        <taxon>candidate division MSBL1</taxon>
    </lineage>
</organism>
<gene>
    <name evidence="3" type="ORF">AKJ43_02255</name>
</gene>
<comment type="caution">
    <text evidence="3">The sequence shown here is derived from an EMBL/GenBank/DDBJ whole genome shotgun (WGS) entry which is preliminary data.</text>
</comment>
<dbReference type="AlphaFoldDB" id="A0A133V709"/>
<evidence type="ECO:0000313" key="4">
    <source>
        <dbReference type="Proteomes" id="UP000070400"/>
    </source>
</evidence>
<accession>A0A133V709</accession>
<proteinExistence type="predicted"/>
<keyword evidence="2" id="KW-0472">Membrane</keyword>
<evidence type="ECO:0000256" key="2">
    <source>
        <dbReference type="SAM" id="Phobius"/>
    </source>
</evidence>
<reference evidence="3 4" key="1">
    <citation type="journal article" date="2016" name="Sci. Rep.">
        <title>Metabolic traits of an uncultured archaeal lineage -MSBL1- from brine pools of the Red Sea.</title>
        <authorList>
            <person name="Mwirichia R."/>
            <person name="Alam I."/>
            <person name="Rashid M."/>
            <person name="Vinu M."/>
            <person name="Ba-Alawi W."/>
            <person name="Anthony Kamau A."/>
            <person name="Kamanda Ngugi D."/>
            <person name="Goker M."/>
            <person name="Klenk H.P."/>
            <person name="Bajic V."/>
            <person name="Stingl U."/>
        </authorList>
    </citation>
    <scope>NUCLEOTIDE SEQUENCE [LARGE SCALE GENOMIC DNA]</scope>
    <source>
        <strain evidence="3">SCGC-AAA261D19</strain>
    </source>
</reference>
<dbReference type="Proteomes" id="UP000070400">
    <property type="component" value="Unassembled WGS sequence"/>
</dbReference>
<keyword evidence="4" id="KW-1185">Reference proteome</keyword>
<feature type="transmembrane region" description="Helical" evidence="2">
    <location>
        <begin position="175"/>
        <end position="193"/>
    </location>
</feature>
<sequence>MELKEGLVSFFILLAAGVLSGYLTNLSLLYTSWVLVVTVIVIILYFLYNRLGKIDNRLGEIDDYLTGIEERERLVESLGARIISNLLPFVKKKGSDEPVIMGEIYDVFMEPMEAFLRGTEKGIPEIIRKTSPDRHERILELRQKVDQDRISLEEAEELRDLLREEREERRKAGDVLGAIAVGLFLLAILYLIARLLRER</sequence>
<feature type="transmembrane region" description="Helical" evidence="2">
    <location>
        <begin position="7"/>
        <end position="24"/>
    </location>
</feature>